<organism evidence="1 2">
    <name type="scientific">Fusarium zealandicum</name>
    <dbReference type="NCBI Taxonomy" id="1053134"/>
    <lineage>
        <taxon>Eukaryota</taxon>
        <taxon>Fungi</taxon>
        <taxon>Dikarya</taxon>
        <taxon>Ascomycota</taxon>
        <taxon>Pezizomycotina</taxon>
        <taxon>Sordariomycetes</taxon>
        <taxon>Hypocreomycetidae</taxon>
        <taxon>Hypocreales</taxon>
        <taxon>Nectriaceae</taxon>
        <taxon>Fusarium</taxon>
        <taxon>Fusarium staphyleae species complex</taxon>
    </lineage>
</organism>
<comment type="caution">
    <text evidence="1">The sequence shown here is derived from an EMBL/GenBank/DDBJ whole genome shotgun (WGS) entry which is preliminary data.</text>
</comment>
<reference evidence="1" key="2">
    <citation type="submission" date="2020-05" db="EMBL/GenBank/DDBJ databases">
        <authorList>
            <person name="Kim H.-S."/>
            <person name="Proctor R.H."/>
            <person name="Brown D.W."/>
        </authorList>
    </citation>
    <scope>NUCLEOTIDE SEQUENCE</scope>
    <source>
        <strain evidence="1">NRRL 22465</strain>
    </source>
</reference>
<dbReference type="AlphaFoldDB" id="A0A8H4U8U1"/>
<dbReference type="EMBL" id="JABEYC010000954">
    <property type="protein sequence ID" value="KAF4971699.1"/>
    <property type="molecule type" value="Genomic_DNA"/>
</dbReference>
<evidence type="ECO:0000313" key="1">
    <source>
        <dbReference type="EMBL" id="KAF4971699.1"/>
    </source>
</evidence>
<accession>A0A8H4U8U1</accession>
<protein>
    <submittedName>
        <fullName evidence="1">Uncharacterized protein</fullName>
    </submittedName>
</protein>
<reference evidence="1" key="1">
    <citation type="journal article" date="2020" name="BMC Genomics">
        <title>Correction to: Identification and distribution of gene clusters required for synthesis of sphingolipid metabolism inhibitors in diverse species of the filamentous fungus Fusarium.</title>
        <authorList>
            <person name="Kim H.S."/>
            <person name="Lohmar J.M."/>
            <person name="Busman M."/>
            <person name="Brown D.W."/>
            <person name="Naumann T.A."/>
            <person name="Divon H.H."/>
            <person name="Lysoe E."/>
            <person name="Uhlig S."/>
            <person name="Proctor R.H."/>
        </authorList>
    </citation>
    <scope>NUCLEOTIDE SEQUENCE</scope>
    <source>
        <strain evidence="1">NRRL 22465</strain>
    </source>
</reference>
<dbReference type="Proteomes" id="UP000635477">
    <property type="component" value="Unassembled WGS sequence"/>
</dbReference>
<proteinExistence type="predicted"/>
<name>A0A8H4U8U1_9HYPO</name>
<evidence type="ECO:0000313" key="2">
    <source>
        <dbReference type="Proteomes" id="UP000635477"/>
    </source>
</evidence>
<gene>
    <name evidence="1" type="ORF">FZEAL_9763</name>
</gene>
<keyword evidence="2" id="KW-1185">Reference proteome</keyword>
<sequence length="118" mass="13460">MALLQETRSVRQDEAECGVDNAVEKAWLHVQPTIASQIAQNIQTDEWAKNYNKIREEEGEDAYIALKHSGPSLERSNWGWMGQLSPSSTKDSHRVRPGSTKLEMQRFTRILSFGHHVI</sequence>